<dbReference type="PROSITE" id="PS50887">
    <property type="entry name" value="GGDEF"/>
    <property type="match status" value="1"/>
</dbReference>
<dbReference type="STRING" id="336566.ABB30_09315"/>
<reference evidence="7 8" key="1">
    <citation type="submission" date="2015-05" db="EMBL/GenBank/DDBJ databases">
        <title>Genome sequencing and analysis of members of genus Stenotrophomonas.</title>
        <authorList>
            <person name="Patil P.P."/>
            <person name="Midha S."/>
            <person name="Patil P.B."/>
        </authorList>
    </citation>
    <scope>NUCLEOTIDE SEQUENCE [LARGE SCALE GENOMIC DNA]</scope>
    <source>
        <strain evidence="7 8">DSM 24757</strain>
    </source>
</reference>
<dbReference type="EMBL" id="LDJM01000021">
    <property type="protein sequence ID" value="KRG76883.1"/>
    <property type="molecule type" value="Genomic_DNA"/>
</dbReference>
<dbReference type="InterPro" id="IPR012292">
    <property type="entry name" value="Globin/Proto"/>
</dbReference>
<dbReference type="InterPro" id="IPR009050">
    <property type="entry name" value="Globin-like_sf"/>
</dbReference>
<dbReference type="SUPFAM" id="SSF55073">
    <property type="entry name" value="Nucleotide cyclase"/>
    <property type="match status" value="1"/>
</dbReference>
<dbReference type="Pfam" id="PF21118">
    <property type="entry name" value="DosC_2nd"/>
    <property type="match status" value="1"/>
</dbReference>
<evidence type="ECO:0000256" key="4">
    <source>
        <dbReference type="ARBA" id="ARBA00029839"/>
    </source>
</evidence>
<evidence type="ECO:0000313" key="7">
    <source>
        <dbReference type="EMBL" id="KRG76883.1"/>
    </source>
</evidence>
<dbReference type="PATRIC" id="fig|336566.3.peg.1277"/>
<dbReference type="Gene3D" id="3.30.70.270">
    <property type="match status" value="1"/>
</dbReference>
<dbReference type="InterPro" id="IPR044398">
    <property type="entry name" value="Globin-sensor_dom"/>
</dbReference>
<dbReference type="Pfam" id="PF00990">
    <property type="entry name" value="GGDEF"/>
    <property type="match status" value="1"/>
</dbReference>
<dbReference type="PANTHER" id="PTHR45138:SF9">
    <property type="entry name" value="DIGUANYLATE CYCLASE DGCM-RELATED"/>
    <property type="match status" value="1"/>
</dbReference>
<dbReference type="Proteomes" id="UP000050956">
    <property type="component" value="Unassembled WGS sequence"/>
</dbReference>
<comment type="caution">
    <text evidence="7">The sequence shown here is derived from an EMBL/GenBank/DDBJ whole genome shotgun (WGS) entry which is preliminary data.</text>
</comment>
<evidence type="ECO:0000259" key="6">
    <source>
        <dbReference type="PROSITE" id="PS50887"/>
    </source>
</evidence>
<keyword evidence="8" id="KW-1185">Reference proteome</keyword>
<evidence type="ECO:0000256" key="2">
    <source>
        <dbReference type="ARBA" id="ARBA00012528"/>
    </source>
</evidence>
<dbReference type="InterPro" id="IPR050469">
    <property type="entry name" value="Diguanylate_Cyclase"/>
</dbReference>
<dbReference type="InterPro" id="IPR029787">
    <property type="entry name" value="Nucleotide_cyclase"/>
</dbReference>
<evidence type="ECO:0000313" key="8">
    <source>
        <dbReference type="Proteomes" id="UP000050956"/>
    </source>
</evidence>
<organism evidence="7 8">
    <name type="scientific">Stenotrophomonas ginsengisoli</name>
    <dbReference type="NCBI Taxonomy" id="336566"/>
    <lineage>
        <taxon>Bacteria</taxon>
        <taxon>Pseudomonadati</taxon>
        <taxon>Pseudomonadota</taxon>
        <taxon>Gammaproteobacteria</taxon>
        <taxon>Lysobacterales</taxon>
        <taxon>Lysobacteraceae</taxon>
        <taxon>Stenotrophomonas</taxon>
    </lineage>
</organism>
<dbReference type="SMART" id="SM00267">
    <property type="entry name" value="GGDEF"/>
    <property type="match status" value="1"/>
</dbReference>
<evidence type="ECO:0000256" key="3">
    <source>
        <dbReference type="ARBA" id="ARBA00015125"/>
    </source>
</evidence>
<comment type="catalytic activity">
    <reaction evidence="5">
        <text>2 GTP = 3',3'-c-di-GMP + 2 diphosphate</text>
        <dbReference type="Rhea" id="RHEA:24898"/>
        <dbReference type="ChEBI" id="CHEBI:33019"/>
        <dbReference type="ChEBI" id="CHEBI:37565"/>
        <dbReference type="ChEBI" id="CHEBI:58805"/>
        <dbReference type="EC" id="2.7.7.65"/>
    </reaction>
</comment>
<dbReference type="FunFam" id="3.30.70.270:FF:000001">
    <property type="entry name" value="Diguanylate cyclase domain protein"/>
    <property type="match status" value="1"/>
</dbReference>
<comment type="cofactor">
    <cofactor evidence="1">
        <name>Mg(2+)</name>
        <dbReference type="ChEBI" id="CHEBI:18420"/>
    </cofactor>
</comment>
<dbReference type="GO" id="GO:0052621">
    <property type="term" value="F:diguanylate cyclase activity"/>
    <property type="evidence" value="ECO:0007669"/>
    <property type="project" value="UniProtKB-EC"/>
</dbReference>
<proteinExistence type="predicted"/>
<feature type="domain" description="GGDEF" evidence="6">
    <location>
        <begin position="326"/>
        <end position="459"/>
    </location>
</feature>
<dbReference type="GO" id="GO:1902201">
    <property type="term" value="P:negative regulation of bacterial-type flagellum-dependent cell motility"/>
    <property type="evidence" value="ECO:0007669"/>
    <property type="project" value="TreeGrafter"/>
</dbReference>
<dbReference type="Gene3D" id="1.10.490.10">
    <property type="entry name" value="Globins"/>
    <property type="match status" value="1"/>
</dbReference>
<dbReference type="InterPro" id="IPR048442">
    <property type="entry name" value="DosC_2nd"/>
</dbReference>
<dbReference type="InterPro" id="IPR000160">
    <property type="entry name" value="GGDEF_dom"/>
</dbReference>
<protein>
    <recommendedName>
        <fullName evidence="3">Diguanylate cyclase DosC</fullName>
        <ecNumber evidence="2">2.7.7.65</ecNumber>
    </recommendedName>
    <alternativeName>
        <fullName evidence="4">Direct oxygen-sensing cyclase</fullName>
    </alternativeName>
</protein>
<dbReference type="OrthoDB" id="9803824at2"/>
<dbReference type="AlphaFoldDB" id="A0A0R0DHE5"/>
<dbReference type="CDD" id="cd01949">
    <property type="entry name" value="GGDEF"/>
    <property type="match status" value="1"/>
</dbReference>
<dbReference type="RefSeq" id="WP_057638038.1">
    <property type="nucleotide sequence ID" value="NZ_LDJM01000021.1"/>
</dbReference>
<accession>A0A0R0DHE5</accession>
<dbReference type="InterPro" id="IPR043128">
    <property type="entry name" value="Rev_trsase/Diguanyl_cyclase"/>
</dbReference>
<gene>
    <name evidence="7" type="ORF">ABB30_09315</name>
</gene>
<dbReference type="GO" id="GO:0019825">
    <property type="term" value="F:oxygen binding"/>
    <property type="evidence" value="ECO:0007669"/>
    <property type="project" value="InterPro"/>
</dbReference>
<dbReference type="NCBIfam" id="TIGR00254">
    <property type="entry name" value="GGDEF"/>
    <property type="match status" value="1"/>
</dbReference>
<dbReference type="EC" id="2.7.7.65" evidence="2"/>
<dbReference type="GO" id="GO:0020037">
    <property type="term" value="F:heme binding"/>
    <property type="evidence" value="ECO:0007669"/>
    <property type="project" value="InterPro"/>
</dbReference>
<dbReference type="PANTHER" id="PTHR45138">
    <property type="entry name" value="REGULATORY COMPONENTS OF SENSORY TRANSDUCTION SYSTEM"/>
    <property type="match status" value="1"/>
</dbReference>
<name>A0A0R0DHE5_9GAMM</name>
<dbReference type="GO" id="GO:0005886">
    <property type="term" value="C:plasma membrane"/>
    <property type="evidence" value="ECO:0007669"/>
    <property type="project" value="TreeGrafter"/>
</dbReference>
<dbReference type="SUPFAM" id="SSF46458">
    <property type="entry name" value="Globin-like"/>
    <property type="match status" value="1"/>
</dbReference>
<sequence>MSPQAPQGELTAPLRQAWLARLDTTSAEAFALLDALAADTPDSLARHFYAVLMDDSRANRFLDHEQVRHRLQPALQRWLQQVLCARSGHVDALLQQQNVIGDVHARVGIPVDLVLRGMRVIKLALVDAAVQRATSPALAHEAIATLLCSIGIAQEGMTLAYSRSRERSARADAAYRLFSLIQNISAERERQRALLLDWENQLLYALAGPAGLASVEPLAGAEFGLWFVHKGIPSFGQSSETDHTLELIAQIDQLLARQQTGNALPPLPCLEQIRQRLAQIHHLQGMLFERIGQLDSGSDTLTNLLNRRFLPTVLRREIELGNSNNSSFAVLLIDLDHFKQINDNHGHETGDRALQQVAATLSQYTRGSDYLFRYGGEEFVAVVVGVNEGQACAIAENLRKLIANQPLQLPDGTGLPLSASIGVAAFDGHPDYERLMARADAAMYQAKHAGRNQVVLSQA</sequence>
<dbReference type="Pfam" id="PF11563">
    <property type="entry name" value="Protoglobin"/>
    <property type="match status" value="1"/>
</dbReference>
<evidence type="ECO:0000256" key="5">
    <source>
        <dbReference type="ARBA" id="ARBA00034247"/>
    </source>
</evidence>
<evidence type="ECO:0000256" key="1">
    <source>
        <dbReference type="ARBA" id="ARBA00001946"/>
    </source>
</evidence>
<dbReference type="GO" id="GO:0043709">
    <property type="term" value="P:cell adhesion involved in single-species biofilm formation"/>
    <property type="evidence" value="ECO:0007669"/>
    <property type="project" value="TreeGrafter"/>
</dbReference>